<sequence>MHPANREQAQAYLRHIEEDHPEDIVAFMDGLARYPERLAWLYHECVRLGIATTEIVESIGDRLESEISRAADPLVQLESLNNAFGDRLSSLKAANGSTPDQLADIRRTCRQCRNLARNGRCMVAGRGELPLTGTQYEPDQDRLERCVGFLPTADDPNQ</sequence>
<gene>
    <name evidence="1" type="ordered locus">Thivi_2639</name>
</gene>
<evidence type="ECO:0000313" key="2">
    <source>
        <dbReference type="Proteomes" id="UP000006062"/>
    </source>
</evidence>
<protein>
    <submittedName>
        <fullName evidence="1">Uncharacterized protein</fullName>
    </submittedName>
</protein>
<evidence type="ECO:0000313" key="1">
    <source>
        <dbReference type="EMBL" id="AFL74570.1"/>
    </source>
</evidence>
<reference evidence="1 2" key="1">
    <citation type="submission" date="2012-06" db="EMBL/GenBank/DDBJ databases">
        <title>Complete sequence of Thiocystis violascens DSM 198.</title>
        <authorList>
            <consortium name="US DOE Joint Genome Institute"/>
            <person name="Lucas S."/>
            <person name="Han J."/>
            <person name="Lapidus A."/>
            <person name="Cheng J.-F."/>
            <person name="Goodwin L."/>
            <person name="Pitluck S."/>
            <person name="Peters L."/>
            <person name="Ovchinnikova G."/>
            <person name="Teshima H."/>
            <person name="Detter J.C."/>
            <person name="Han C."/>
            <person name="Tapia R."/>
            <person name="Land M."/>
            <person name="Hauser L."/>
            <person name="Kyrpides N."/>
            <person name="Ivanova N."/>
            <person name="Pagani I."/>
            <person name="Vogl K."/>
            <person name="Liu Z."/>
            <person name="Frigaard N.-U."/>
            <person name="Bryant D."/>
            <person name="Woyke T."/>
        </authorList>
    </citation>
    <scope>NUCLEOTIDE SEQUENCE [LARGE SCALE GENOMIC DNA]</scope>
    <source>
        <strain evidence="2">ATCC 17096 / DSM 198 / 6111</strain>
    </source>
</reference>
<dbReference type="EMBL" id="CP003154">
    <property type="protein sequence ID" value="AFL74570.1"/>
    <property type="molecule type" value="Genomic_DNA"/>
</dbReference>
<dbReference type="HOGENOM" id="CLU_1668621_0_0_6"/>
<accession>I3YC52</accession>
<organism evidence="1 2">
    <name type="scientific">Thiocystis violascens (strain ATCC 17096 / DSM 198 / 6111)</name>
    <name type="common">Chromatium violascens</name>
    <dbReference type="NCBI Taxonomy" id="765911"/>
    <lineage>
        <taxon>Bacteria</taxon>
        <taxon>Pseudomonadati</taxon>
        <taxon>Pseudomonadota</taxon>
        <taxon>Gammaproteobacteria</taxon>
        <taxon>Chromatiales</taxon>
        <taxon>Chromatiaceae</taxon>
        <taxon>Thiocystis</taxon>
    </lineage>
</organism>
<dbReference type="AlphaFoldDB" id="I3YC52"/>
<name>I3YC52_THIV6</name>
<dbReference type="KEGG" id="tvi:Thivi_2639"/>
<keyword evidence="2" id="KW-1185">Reference proteome</keyword>
<proteinExistence type="predicted"/>
<dbReference type="Proteomes" id="UP000006062">
    <property type="component" value="Chromosome"/>
</dbReference>